<evidence type="ECO:0000256" key="4">
    <source>
        <dbReference type="SAM" id="Phobius"/>
    </source>
</evidence>
<dbReference type="RefSeq" id="WP_004407631.1">
    <property type="nucleotide sequence ID" value="NZ_LK391965.1"/>
</dbReference>
<dbReference type="Gene3D" id="3.30.70.270">
    <property type="match status" value="1"/>
</dbReference>
<evidence type="ECO:0000313" key="7">
    <source>
        <dbReference type="Proteomes" id="UP000018211"/>
    </source>
</evidence>
<dbReference type="GO" id="GO:1902201">
    <property type="term" value="P:negative regulation of bacterial-type flagellum-dependent cell motility"/>
    <property type="evidence" value="ECO:0007669"/>
    <property type="project" value="TreeGrafter"/>
</dbReference>
<dbReference type="CDD" id="cd01949">
    <property type="entry name" value="GGDEF"/>
    <property type="match status" value="1"/>
</dbReference>
<dbReference type="AlphaFoldDB" id="A0AAV2VXT2"/>
<organism evidence="6 7">
    <name type="scientific">Vibrio nigripulchritudo SOn1</name>
    <dbReference type="NCBI Taxonomy" id="1238450"/>
    <lineage>
        <taxon>Bacteria</taxon>
        <taxon>Pseudomonadati</taxon>
        <taxon>Pseudomonadota</taxon>
        <taxon>Gammaproteobacteria</taxon>
        <taxon>Vibrionales</taxon>
        <taxon>Vibrionaceae</taxon>
        <taxon>Vibrio</taxon>
    </lineage>
</organism>
<dbReference type="GO" id="GO:0005886">
    <property type="term" value="C:plasma membrane"/>
    <property type="evidence" value="ECO:0007669"/>
    <property type="project" value="TreeGrafter"/>
</dbReference>
<dbReference type="EC" id="2.7.7.65" evidence="2"/>
<evidence type="ECO:0000256" key="3">
    <source>
        <dbReference type="ARBA" id="ARBA00034247"/>
    </source>
</evidence>
<dbReference type="InterPro" id="IPR029787">
    <property type="entry name" value="Nucleotide_cyclase"/>
</dbReference>
<feature type="transmembrane region" description="Helical" evidence="4">
    <location>
        <begin position="322"/>
        <end position="341"/>
    </location>
</feature>
<comment type="caution">
    <text evidence="6">The sequence shown here is derived from an EMBL/GenBank/DDBJ whole genome shotgun (WGS) entry which is preliminary data.</text>
</comment>
<dbReference type="Gene3D" id="3.30.450.20">
    <property type="entry name" value="PAS domain"/>
    <property type="match status" value="1"/>
</dbReference>
<dbReference type="Proteomes" id="UP000018211">
    <property type="component" value="Unassembled WGS sequence"/>
</dbReference>
<comment type="cofactor">
    <cofactor evidence="1">
        <name>Mg(2+)</name>
        <dbReference type="ChEBI" id="CHEBI:18420"/>
    </cofactor>
</comment>
<dbReference type="InterPro" id="IPR050469">
    <property type="entry name" value="Diguanylate_Cyclase"/>
</dbReference>
<sequence>MSKLTLYPIVLIMVFLALGLSHFHYQAEKIRQTTLSTLEVRSNLLRLYVRLMSAKNTAMKNSIELDVQQKSILKARADLIKEITYYPEFNTYALSAFDQPELGDWLKGTLTMDVPLQSANDPISEEIAAVLSINEQAGTVIDDLKMTVWAYYLSKNRFLFLSPKLPVETFQFSDILYEKPFWTELLPEKNPDRKQVVTELYDDAAGQGLMITISDAVYRGDEFLGIVAIDIGLDLMTSLLKVGTAPGESYLIDENMQLTASLSPFALGDKLPILVSDTGENWKESDEGWFYCTPTINKELFLVHRLKKTTLLLEAMKASSTVWSLLMIGCVLSILSFFTYVSAKKNRQLMLVDPLTGLYNRRGFYSFIQPIFQQSLRNQQKCGLLVIDIDHFKKINDSFGHNVGDEVIRSIAADIRRVASQSSVACRWGGEEFVILLQDTTLDRAHWVAEKIHLAIAKSKHGSKSLTVTVSIGLTVSSADIKVDEMMKKADIALYEAKEAGRNQTVIG</sequence>
<feature type="domain" description="GGDEF" evidence="5">
    <location>
        <begin position="380"/>
        <end position="508"/>
    </location>
</feature>
<dbReference type="SMART" id="SM00267">
    <property type="entry name" value="GGDEF"/>
    <property type="match status" value="1"/>
</dbReference>
<dbReference type="NCBIfam" id="TIGR00254">
    <property type="entry name" value="GGDEF"/>
    <property type="match status" value="1"/>
</dbReference>
<evidence type="ECO:0000256" key="2">
    <source>
        <dbReference type="ARBA" id="ARBA00012528"/>
    </source>
</evidence>
<evidence type="ECO:0000256" key="1">
    <source>
        <dbReference type="ARBA" id="ARBA00001946"/>
    </source>
</evidence>
<dbReference type="SUPFAM" id="SSF55073">
    <property type="entry name" value="Nucleotide cyclase"/>
    <property type="match status" value="1"/>
</dbReference>
<dbReference type="GO" id="GO:0043709">
    <property type="term" value="P:cell adhesion involved in single-species biofilm formation"/>
    <property type="evidence" value="ECO:0007669"/>
    <property type="project" value="TreeGrafter"/>
</dbReference>
<reference evidence="6 7" key="1">
    <citation type="journal article" date="2013" name="ISME J.">
        <title>Comparative genomics of pathogenic lineages of Vibrio nigripulchritudo identifies virulence-associated traits.</title>
        <authorList>
            <person name="Goudenege D."/>
            <person name="Labreuche Y."/>
            <person name="Krin E."/>
            <person name="Ansquer D."/>
            <person name="Mangenot S."/>
            <person name="Calteau A."/>
            <person name="Medigue C."/>
            <person name="Mazel D."/>
            <person name="Polz M.F."/>
            <person name="Le Roux F."/>
        </authorList>
    </citation>
    <scope>NUCLEOTIDE SEQUENCE [LARGE SCALE GENOMIC DNA]</scope>
    <source>
        <strain evidence="6 7">SOn1</strain>
    </source>
</reference>
<dbReference type="InterPro" id="IPR043128">
    <property type="entry name" value="Rev_trsase/Diguanyl_cyclase"/>
</dbReference>
<name>A0AAV2VXT2_9VIBR</name>
<keyword evidence="4" id="KW-0812">Transmembrane</keyword>
<evidence type="ECO:0000259" key="5">
    <source>
        <dbReference type="PROSITE" id="PS50887"/>
    </source>
</evidence>
<keyword evidence="4" id="KW-0472">Membrane</keyword>
<accession>A0AAV2VXT2</accession>
<dbReference type="InterPro" id="IPR000160">
    <property type="entry name" value="GGDEF_dom"/>
</dbReference>
<dbReference type="PANTHER" id="PTHR45138:SF9">
    <property type="entry name" value="DIGUANYLATE CYCLASE DGCM-RELATED"/>
    <property type="match status" value="1"/>
</dbReference>
<dbReference type="PROSITE" id="PS50887">
    <property type="entry name" value="GGDEF"/>
    <property type="match status" value="1"/>
</dbReference>
<comment type="catalytic activity">
    <reaction evidence="3">
        <text>2 GTP = 3',3'-c-di-GMP + 2 diphosphate</text>
        <dbReference type="Rhea" id="RHEA:24898"/>
        <dbReference type="ChEBI" id="CHEBI:33019"/>
        <dbReference type="ChEBI" id="CHEBI:37565"/>
        <dbReference type="ChEBI" id="CHEBI:58805"/>
        <dbReference type="EC" id="2.7.7.65"/>
    </reaction>
</comment>
<dbReference type="EMBL" id="CAOF01000179">
    <property type="protein sequence ID" value="CCO49561.1"/>
    <property type="molecule type" value="Genomic_DNA"/>
</dbReference>
<dbReference type="Pfam" id="PF00990">
    <property type="entry name" value="GGDEF"/>
    <property type="match status" value="1"/>
</dbReference>
<keyword evidence="4" id="KW-1133">Transmembrane helix</keyword>
<gene>
    <name evidence="6" type="ORF">VIBNISOn1_830121</name>
</gene>
<evidence type="ECO:0000313" key="6">
    <source>
        <dbReference type="EMBL" id="CCO49561.1"/>
    </source>
</evidence>
<proteinExistence type="predicted"/>
<dbReference type="FunFam" id="3.30.70.270:FF:000001">
    <property type="entry name" value="Diguanylate cyclase domain protein"/>
    <property type="match status" value="1"/>
</dbReference>
<dbReference type="PANTHER" id="PTHR45138">
    <property type="entry name" value="REGULATORY COMPONENTS OF SENSORY TRANSDUCTION SYSTEM"/>
    <property type="match status" value="1"/>
</dbReference>
<dbReference type="GO" id="GO:0052621">
    <property type="term" value="F:diguanylate cyclase activity"/>
    <property type="evidence" value="ECO:0007669"/>
    <property type="project" value="UniProtKB-EC"/>
</dbReference>
<protein>
    <recommendedName>
        <fullName evidence="2">diguanylate cyclase</fullName>
        <ecNumber evidence="2">2.7.7.65</ecNumber>
    </recommendedName>
</protein>